<evidence type="ECO:0000256" key="8">
    <source>
        <dbReference type="ARBA" id="ARBA00022777"/>
    </source>
</evidence>
<dbReference type="PROSITE" id="PS00108">
    <property type="entry name" value="PROTEIN_KINASE_ST"/>
    <property type="match status" value="1"/>
</dbReference>
<dbReference type="InterPro" id="IPR011009">
    <property type="entry name" value="Kinase-like_dom_sf"/>
</dbReference>
<dbReference type="FunFam" id="3.30.200.20:FF:000512">
    <property type="entry name" value="Receptor-like protein kinase HSL1"/>
    <property type="match status" value="1"/>
</dbReference>
<dbReference type="SMART" id="SM00369">
    <property type="entry name" value="LRR_TYP"/>
    <property type="match status" value="4"/>
</dbReference>
<dbReference type="AlphaFoldDB" id="A0AA39DZL8"/>
<keyword evidence="5 15" id="KW-0812">Transmembrane</keyword>
<evidence type="ECO:0000256" key="6">
    <source>
        <dbReference type="ARBA" id="ARBA00022737"/>
    </source>
</evidence>
<dbReference type="PROSITE" id="PS50011">
    <property type="entry name" value="PROTEIN_KINASE_DOM"/>
    <property type="match status" value="1"/>
</dbReference>
<evidence type="ECO:0000256" key="7">
    <source>
        <dbReference type="ARBA" id="ARBA00022741"/>
    </source>
</evidence>
<dbReference type="GO" id="GO:0016020">
    <property type="term" value="C:membrane"/>
    <property type="evidence" value="ECO:0007669"/>
    <property type="project" value="UniProtKB-SubCell"/>
</dbReference>
<keyword evidence="12" id="KW-0325">Glycoprotein</keyword>
<keyword evidence="8" id="KW-0418">Kinase</keyword>
<feature type="region of interest" description="Disordered" evidence="14">
    <location>
        <begin position="969"/>
        <end position="1005"/>
    </location>
</feature>
<reference evidence="18 19" key="1">
    <citation type="journal article" date="2023" name="BMC Biotechnol.">
        <title>Vitis rotundifolia cv Carlos genome sequencing.</title>
        <authorList>
            <person name="Huff M."/>
            <person name="Hulse-Kemp A."/>
            <person name="Scheffler B."/>
            <person name="Youngblood R."/>
            <person name="Simpson S."/>
            <person name="Babiker E."/>
            <person name="Staton M."/>
        </authorList>
    </citation>
    <scope>NUCLEOTIDE SEQUENCE [LARGE SCALE GENOMIC DNA]</scope>
    <source>
        <tissue evidence="18">Leaf</tissue>
    </source>
</reference>
<dbReference type="InterPro" id="IPR050647">
    <property type="entry name" value="Plant_LRR-RLKs"/>
</dbReference>
<dbReference type="FunFam" id="3.80.10.10:FF:000548">
    <property type="entry name" value="Receptor-like protein kinase HSL1"/>
    <property type="match status" value="1"/>
</dbReference>
<keyword evidence="10 15" id="KW-1133">Transmembrane helix</keyword>
<dbReference type="Gene3D" id="3.80.10.10">
    <property type="entry name" value="Ribonuclease Inhibitor"/>
    <property type="match status" value="3"/>
</dbReference>
<dbReference type="Proteomes" id="UP001168098">
    <property type="component" value="Unassembled WGS sequence"/>
</dbReference>
<keyword evidence="4" id="KW-0808">Transferase</keyword>
<dbReference type="SUPFAM" id="SSF52047">
    <property type="entry name" value="RNI-like"/>
    <property type="match status" value="1"/>
</dbReference>
<evidence type="ECO:0000256" key="3">
    <source>
        <dbReference type="ARBA" id="ARBA00022614"/>
    </source>
</evidence>
<dbReference type="EMBL" id="JARBHA010000004">
    <property type="protein sequence ID" value="KAJ9701874.1"/>
    <property type="molecule type" value="Genomic_DNA"/>
</dbReference>
<dbReference type="FunFam" id="3.80.10.10:FF:001675">
    <property type="entry name" value="Uncharacterized protein"/>
    <property type="match status" value="1"/>
</dbReference>
<evidence type="ECO:0000256" key="16">
    <source>
        <dbReference type="SAM" id="SignalP"/>
    </source>
</evidence>
<feature type="domain" description="Protein kinase" evidence="17">
    <location>
        <begin position="690"/>
        <end position="973"/>
    </location>
</feature>
<dbReference type="InterPro" id="IPR008271">
    <property type="entry name" value="Ser/Thr_kinase_AS"/>
</dbReference>
<dbReference type="Pfam" id="PF08263">
    <property type="entry name" value="LRRNT_2"/>
    <property type="match status" value="1"/>
</dbReference>
<comment type="subcellular location">
    <subcellularLocation>
        <location evidence="1">Membrane</location>
    </subcellularLocation>
</comment>
<evidence type="ECO:0000256" key="4">
    <source>
        <dbReference type="ARBA" id="ARBA00022679"/>
    </source>
</evidence>
<dbReference type="InterPro" id="IPR001611">
    <property type="entry name" value="Leu-rich_rpt"/>
</dbReference>
<dbReference type="Gene3D" id="1.10.510.10">
    <property type="entry name" value="Transferase(Phosphotransferase) domain 1"/>
    <property type="match status" value="1"/>
</dbReference>
<protein>
    <recommendedName>
        <fullName evidence="17">Protein kinase domain-containing protein</fullName>
    </recommendedName>
</protein>
<keyword evidence="6" id="KW-0677">Repeat</keyword>
<keyword evidence="7 13" id="KW-0547">Nucleotide-binding</keyword>
<dbReference type="SMART" id="SM00220">
    <property type="entry name" value="S_TKc"/>
    <property type="match status" value="1"/>
</dbReference>
<evidence type="ECO:0000256" key="10">
    <source>
        <dbReference type="ARBA" id="ARBA00022989"/>
    </source>
</evidence>
<evidence type="ECO:0000256" key="15">
    <source>
        <dbReference type="SAM" id="Phobius"/>
    </source>
</evidence>
<organism evidence="18 19">
    <name type="scientific">Vitis rotundifolia</name>
    <name type="common">Muscadine grape</name>
    <dbReference type="NCBI Taxonomy" id="103349"/>
    <lineage>
        <taxon>Eukaryota</taxon>
        <taxon>Viridiplantae</taxon>
        <taxon>Streptophyta</taxon>
        <taxon>Embryophyta</taxon>
        <taxon>Tracheophyta</taxon>
        <taxon>Spermatophyta</taxon>
        <taxon>Magnoliopsida</taxon>
        <taxon>eudicotyledons</taxon>
        <taxon>Gunneridae</taxon>
        <taxon>Pentapetalae</taxon>
        <taxon>rosids</taxon>
        <taxon>Vitales</taxon>
        <taxon>Vitaceae</taxon>
        <taxon>Viteae</taxon>
        <taxon>Vitis</taxon>
    </lineage>
</organism>
<gene>
    <name evidence="18" type="ORF">PVL29_003898</name>
</gene>
<dbReference type="Pfam" id="PF00069">
    <property type="entry name" value="Pkinase"/>
    <property type="match status" value="1"/>
</dbReference>
<comment type="caution">
    <text evidence="18">The sequence shown here is derived from an EMBL/GenBank/DDBJ whole genome shotgun (WGS) entry which is preliminary data.</text>
</comment>
<dbReference type="SUPFAM" id="SSF56112">
    <property type="entry name" value="Protein kinase-like (PK-like)"/>
    <property type="match status" value="1"/>
</dbReference>
<dbReference type="FunFam" id="1.10.510.10:FF:000714">
    <property type="entry name" value="Kinase family with leucine-rich repeat domain-containing protein"/>
    <property type="match status" value="1"/>
</dbReference>
<dbReference type="Gene3D" id="3.30.200.20">
    <property type="entry name" value="Phosphorylase Kinase, domain 1"/>
    <property type="match status" value="1"/>
</dbReference>
<keyword evidence="9 13" id="KW-0067">ATP-binding</keyword>
<feature type="signal peptide" evidence="16">
    <location>
        <begin position="1"/>
        <end position="30"/>
    </location>
</feature>
<evidence type="ECO:0000256" key="1">
    <source>
        <dbReference type="ARBA" id="ARBA00004370"/>
    </source>
</evidence>
<evidence type="ECO:0000256" key="11">
    <source>
        <dbReference type="ARBA" id="ARBA00023136"/>
    </source>
</evidence>
<dbReference type="Pfam" id="PF00560">
    <property type="entry name" value="LRR_1"/>
    <property type="match status" value="5"/>
</dbReference>
<dbReference type="GO" id="GO:0005524">
    <property type="term" value="F:ATP binding"/>
    <property type="evidence" value="ECO:0007669"/>
    <property type="project" value="UniProtKB-UniRule"/>
</dbReference>
<dbReference type="SUPFAM" id="SSF52058">
    <property type="entry name" value="L domain-like"/>
    <property type="match status" value="1"/>
</dbReference>
<keyword evidence="16" id="KW-0732">Signal</keyword>
<dbReference type="Pfam" id="PF13855">
    <property type="entry name" value="LRR_8"/>
    <property type="match status" value="1"/>
</dbReference>
<keyword evidence="3" id="KW-0433">Leucine-rich repeat</keyword>
<dbReference type="PANTHER" id="PTHR48056">
    <property type="entry name" value="LRR RECEPTOR-LIKE SERINE/THREONINE-PROTEIN KINASE-RELATED"/>
    <property type="match status" value="1"/>
</dbReference>
<evidence type="ECO:0000256" key="9">
    <source>
        <dbReference type="ARBA" id="ARBA00022840"/>
    </source>
</evidence>
<dbReference type="InterPro" id="IPR017441">
    <property type="entry name" value="Protein_kinase_ATP_BS"/>
</dbReference>
<dbReference type="InterPro" id="IPR032675">
    <property type="entry name" value="LRR_dom_sf"/>
</dbReference>
<evidence type="ECO:0000313" key="18">
    <source>
        <dbReference type="EMBL" id="KAJ9701874.1"/>
    </source>
</evidence>
<accession>A0AA39DZL8</accession>
<evidence type="ECO:0000256" key="14">
    <source>
        <dbReference type="SAM" id="MobiDB-lite"/>
    </source>
</evidence>
<dbReference type="PRINTS" id="PR00019">
    <property type="entry name" value="LEURICHRPT"/>
</dbReference>
<dbReference type="GO" id="GO:0004672">
    <property type="term" value="F:protein kinase activity"/>
    <property type="evidence" value="ECO:0007669"/>
    <property type="project" value="InterPro"/>
</dbReference>
<feature type="transmembrane region" description="Helical" evidence="15">
    <location>
        <begin position="633"/>
        <end position="656"/>
    </location>
</feature>
<feature type="compositionally biased region" description="Polar residues" evidence="14">
    <location>
        <begin position="996"/>
        <end position="1005"/>
    </location>
</feature>
<dbReference type="InterPro" id="IPR000719">
    <property type="entry name" value="Prot_kinase_dom"/>
</dbReference>
<dbReference type="InterPro" id="IPR003591">
    <property type="entry name" value="Leu-rich_rpt_typical-subtyp"/>
</dbReference>
<name>A0AA39DZL8_VITRO</name>
<keyword evidence="19" id="KW-1185">Reference proteome</keyword>
<dbReference type="GO" id="GO:0033612">
    <property type="term" value="F:receptor serine/threonine kinase binding"/>
    <property type="evidence" value="ECO:0007669"/>
    <property type="project" value="TreeGrafter"/>
</dbReference>
<keyword evidence="11 15" id="KW-0472">Membrane</keyword>
<comment type="similarity">
    <text evidence="2">Belongs to the protein kinase superfamily. Ser/Thr protein kinase family.</text>
</comment>
<evidence type="ECO:0000256" key="2">
    <source>
        <dbReference type="ARBA" id="ARBA00008684"/>
    </source>
</evidence>
<sequence>MPKPPFLFAKTPFPALFLLLILSLPFQVISQNLNDERSILLDVKQQLGNPPSLQSWNSSSSPCDWPEITCIDNTVTEISLCNKTITKTIPARICDLKNLIVLDVSYNYIPGKFPDILNCSKLEHLLLMQNFFVGPIPAGIDRLSRLRYLDLTANNFSGDIPAAIGRLRELFYLFLVQNEFNGTWPTEIGNLANLEHLAMAYNDKFLPSALPKEFGALKKLKYLWMTEANLIGEIPESFNNLSSLEFLDLSDNKLEGTIPEGMLTLKNLTILYLYCNRLSGRVPSSIEALNLKAIDLSDNHLTGPIPAGFVKLQNLTCLNLFWNQLSGEIPANISLIPTLETFKVYSNQLSGVLPPAFGLHSELKVFEVFENKLSGELPQHLCARGALLGVVASNNNLSGEVPKSLGNCRSLLTIQLSNNRFSGEIPSGIWTSPDMVWVMLDGNSFSGTPPSKLASNLSRVDISHNKFHGPIPAEISCWMNIGVLNASNNMLSGKIPVELTSLWNISVLLLDGNQLSGELPSEIISWKSLNNLNLSRNKLSGPIPKALGSLPNLNYLDLSENQFSGQIPPELGHLKLIILSSNQLSGMVPIKFQHEAYEDRFLNNPKLCANVPTLNLPRCDAKPVNSDKLSTKYLVMILIFALSGFLTVVFVTLSMVQVYHRKNHNQDHTTWELTPYHKLDLDENSILSSLTENNLIGCGGSGKVYRIANNRSGELLAVKMICNNRKLDQKLQKQFETEVEILKTIRHTNIVKLLCCISNETTSLLVCEYMENQSLDGWLHGKKQRTSSMTSSVHNFVLDWPTRLQIAIGAAKGLCHMHEYCSAPIIHQDVKSSNILLDAEFNAKIADFGLAKMLFDQGEPNTMSGIAGSYGYIAPEYAYTTKVNKKIDVYSFGVVLLELVTGREPNNGDEHMCLAEWALDQFRERKTIEDVVDEEIKEQCDRAQVSTLFKLGIRCTDKLPSNRPTMKEVSEILQQCSPQEGHGRKKKDHEVAPPLQNDTYPTTYK</sequence>
<dbReference type="PANTHER" id="PTHR48056:SF29">
    <property type="entry name" value="RECEPTOR-LIKE PROTEIN KINASE HSL1"/>
    <property type="match status" value="1"/>
</dbReference>
<evidence type="ECO:0000313" key="19">
    <source>
        <dbReference type="Proteomes" id="UP001168098"/>
    </source>
</evidence>
<evidence type="ECO:0000259" key="17">
    <source>
        <dbReference type="PROSITE" id="PS50011"/>
    </source>
</evidence>
<proteinExistence type="inferred from homology"/>
<feature type="chain" id="PRO_5041248158" description="Protein kinase domain-containing protein" evidence="16">
    <location>
        <begin position="31"/>
        <end position="1005"/>
    </location>
</feature>
<dbReference type="PROSITE" id="PS00107">
    <property type="entry name" value="PROTEIN_KINASE_ATP"/>
    <property type="match status" value="1"/>
</dbReference>
<evidence type="ECO:0000256" key="5">
    <source>
        <dbReference type="ARBA" id="ARBA00022692"/>
    </source>
</evidence>
<evidence type="ECO:0000256" key="13">
    <source>
        <dbReference type="PROSITE-ProRule" id="PRU10141"/>
    </source>
</evidence>
<dbReference type="InterPro" id="IPR013210">
    <property type="entry name" value="LRR_N_plant-typ"/>
</dbReference>
<dbReference type="FunFam" id="3.80.10.10:FF:002652">
    <property type="entry name" value="Uncharacterized protein"/>
    <property type="match status" value="1"/>
</dbReference>
<evidence type="ECO:0000256" key="12">
    <source>
        <dbReference type="ARBA" id="ARBA00023180"/>
    </source>
</evidence>
<feature type="binding site" evidence="13">
    <location>
        <position position="719"/>
    </location>
    <ligand>
        <name>ATP</name>
        <dbReference type="ChEBI" id="CHEBI:30616"/>
    </ligand>
</feature>